<dbReference type="AlphaFoldDB" id="A0A1F4Q079"/>
<reference evidence="13 14" key="1">
    <citation type="journal article" date="2016" name="Nat. Commun.">
        <title>Thousands of microbial genomes shed light on interconnected biogeochemical processes in an aquifer system.</title>
        <authorList>
            <person name="Anantharaman K."/>
            <person name="Brown C.T."/>
            <person name="Hug L.A."/>
            <person name="Sharon I."/>
            <person name="Castelle C.J."/>
            <person name="Probst A.J."/>
            <person name="Thomas B.C."/>
            <person name="Singh A."/>
            <person name="Wilkins M.J."/>
            <person name="Karaoz U."/>
            <person name="Brodie E.L."/>
            <person name="Williams K.H."/>
            <person name="Hubbard S.S."/>
            <person name="Banfield J.F."/>
        </authorList>
    </citation>
    <scope>NUCLEOTIDE SEQUENCE [LARGE SCALE GENOMIC DNA]</scope>
</reference>
<evidence type="ECO:0000313" key="13">
    <source>
        <dbReference type="EMBL" id="OGB89289.1"/>
    </source>
</evidence>
<dbReference type="UniPathway" id="UPA00053">
    <property type="reaction ID" value="UER00087"/>
</dbReference>
<comment type="catalytic activity">
    <reaction evidence="9">
        <text>shikimate + NADP(+) = 3-dehydroshikimate + NADPH + H(+)</text>
        <dbReference type="Rhea" id="RHEA:17737"/>
        <dbReference type="ChEBI" id="CHEBI:15378"/>
        <dbReference type="ChEBI" id="CHEBI:16630"/>
        <dbReference type="ChEBI" id="CHEBI:36208"/>
        <dbReference type="ChEBI" id="CHEBI:57783"/>
        <dbReference type="ChEBI" id="CHEBI:58349"/>
        <dbReference type="EC" id="1.1.1.25"/>
    </reaction>
</comment>
<dbReference type="GO" id="GO:0030266">
    <property type="term" value="F:quinate 3-dehydrogenase (NAD+) activity"/>
    <property type="evidence" value="ECO:0007669"/>
    <property type="project" value="UniProtKB-EC"/>
</dbReference>
<dbReference type="InterPro" id="IPR041121">
    <property type="entry name" value="SDH_C"/>
</dbReference>
<comment type="subunit">
    <text evidence="9">Homodimer.</text>
</comment>
<dbReference type="GO" id="GO:0004764">
    <property type="term" value="F:shikimate 3-dehydrogenase (NADP+) activity"/>
    <property type="evidence" value="ECO:0007669"/>
    <property type="project" value="UniProtKB-UniRule"/>
</dbReference>
<dbReference type="FunFam" id="3.40.50.720:FF:000086">
    <property type="entry name" value="Quinate/shikimate dehydrogenase"/>
    <property type="match status" value="1"/>
</dbReference>
<dbReference type="SUPFAM" id="SSF53223">
    <property type="entry name" value="Aminoacid dehydrogenase-like, N-terminal domain"/>
    <property type="match status" value="1"/>
</dbReference>
<comment type="caution">
    <text evidence="13">The sequence shown here is derived from an EMBL/GenBank/DDBJ whole genome shotgun (WGS) entry which is preliminary data.</text>
</comment>
<comment type="pathway">
    <text evidence="1 9">Metabolic intermediate biosynthesis; chorismate biosynthesis; chorismate from D-erythrose 4-phosphate and phosphoenolpyruvate: step 4/7.</text>
</comment>
<evidence type="ECO:0000256" key="8">
    <source>
        <dbReference type="ARBA" id="ARBA00060613"/>
    </source>
</evidence>
<dbReference type="GO" id="GO:0009423">
    <property type="term" value="P:chorismate biosynthetic process"/>
    <property type="evidence" value="ECO:0007669"/>
    <property type="project" value="UniProtKB-UniRule"/>
</dbReference>
<dbReference type="HAMAP" id="MF_00222">
    <property type="entry name" value="Shikimate_DH_AroE"/>
    <property type="match status" value="1"/>
</dbReference>
<dbReference type="InterPro" id="IPR005097">
    <property type="entry name" value="Sacchrp_dh_NADP-bd"/>
</dbReference>
<dbReference type="EC" id="1.1.1.25" evidence="9"/>
<dbReference type="CDD" id="cd01065">
    <property type="entry name" value="NAD_bind_Shikimate_DH"/>
    <property type="match status" value="1"/>
</dbReference>
<dbReference type="InterPro" id="IPR022893">
    <property type="entry name" value="Shikimate_DH_fam"/>
</dbReference>
<dbReference type="GO" id="GO:0050661">
    <property type="term" value="F:NADP binding"/>
    <property type="evidence" value="ECO:0007669"/>
    <property type="project" value="InterPro"/>
</dbReference>
<dbReference type="GO" id="GO:0052734">
    <property type="term" value="F:shikimate 3-dehydrogenase (NAD+) activity"/>
    <property type="evidence" value="ECO:0007669"/>
    <property type="project" value="RHEA"/>
</dbReference>
<evidence type="ECO:0000259" key="11">
    <source>
        <dbReference type="Pfam" id="PF08501"/>
    </source>
</evidence>
<evidence type="ECO:0000256" key="5">
    <source>
        <dbReference type="ARBA" id="ARBA00023141"/>
    </source>
</evidence>
<dbReference type="InterPro" id="IPR011342">
    <property type="entry name" value="Shikimate_DH"/>
</dbReference>
<feature type="binding site" evidence="9">
    <location>
        <position position="224"/>
    </location>
    <ligand>
        <name>NADP(+)</name>
        <dbReference type="ChEBI" id="CHEBI:58349"/>
    </ligand>
</feature>
<evidence type="ECO:0000256" key="1">
    <source>
        <dbReference type="ARBA" id="ARBA00004871"/>
    </source>
</evidence>
<dbReference type="InterPro" id="IPR036291">
    <property type="entry name" value="NAD(P)-bd_dom_sf"/>
</dbReference>
<feature type="domain" description="Shikimate dehydrogenase substrate binding N-terminal" evidence="11">
    <location>
        <begin position="7"/>
        <end position="89"/>
    </location>
</feature>
<keyword evidence="3 9" id="KW-0521">NADP</keyword>
<feature type="binding site" evidence="9">
    <location>
        <position position="102"/>
    </location>
    <ligand>
        <name>shikimate</name>
        <dbReference type="ChEBI" id="CHEBI:36208"/>
    </ligand>
</feature>
<evidence type="ECO:0000256" key="2">
    <source>
        <dbReference type="ARBA" id="ARBA00022605"/>
    </source>
</evidence>
<keyword evidence="5 9" id="KW-0057">Aromatic amino acid biosynthesis</keyword>
<proteinExistence type="inferred from homology"/>
<evidence type="ECO:0000256" key="6">
    <source>
        <dbReference type="ARBA" id="ARBA00051639"/>
    </source>
</evidence>
<name>A0A1F4Q079_UNCSA</name>
<dbReference type="Proteomes" id="UP000178724">
    <property type="component" value="Unassembled WGS sequence"/>
</dbReference>
<dbReference type="Gene3D" id="3.40.50.10860">
    <property type="entry name" value="Leucine Dehydrogenase, chain A, domain 1"/>
    <property type="match status" value="1"/>
</dbReference>
<dbReference type="InterPro" id="IPR013708">
    <property type="entry name" value="Shikimate_DH-bd_N"/>
</dbReference>
<dbReference type="GO" id="GO:0009073">
    <property type="term" value="P:aromatic amino acid family biosynthetic process"/>
    <property type="evidence" value="ECO:0007669"/>
    <property type="project" value="UniProtKB-KW"/>
</dbReference>
<dbReference type="Pfam" id="PF03435">
    <property type="entry name" value="Sacchrp_dh_NADP"/>
    <property type="match status" value="1"/>
</dbReference>
<protein>
    <recommendedName>
        <fullName evidence="9">Shikimate dehydrogenase (NADP(+))</fullName>
        <shortName evidence="9">SDH</shortName>
        <ecNumber evidence="9">1.1.1.25</ecNumber>
    </recommendedName>
</protein>
<dbReference type="InterPro" id="IPR046346">
    <property type="entry name" value="Aminoacid_DH-like_N_sf"/>
</dbReference>
<dbReference type="Gene3D" id="3.40.50.720">
    <property type="entry name" value="NAD(P)-binding Rossmann-like Domain"/>
    <property type="match status" value="1"/>
</dbReference>
<feature type="domain" description="SDH C-terminal" evidence="12">
    <location>
        <begin position="247"/>
        <end position="277"/>
    </location>
</feature>
<dbReference type="NCBIfam" id="TIGR00507">
    <property type="entry name" value="aroE"/>
    <property type="match status" value="1"/>
</dbReference>
<accession>A0A1F4Q079</accession>
<feature type="binding site" evidence="9">
    <location>
        <position position="254"/>
    </location>
    <ligand>
        <name>shikimate</name>
        <dbReference type="ChEBI" id="CHEBI:36208"/>
    </ligand>
</feature>
<feature type="binding site" evidence="9">
    <location>
        <position position="247"/>
    </location>
    <ligand>
        <name>NADP(+)</name>
        <dbReference type="ChEBI" id="CHEBI:58349"/>
    </ligand>
</feature>
<feature type="binding site" evidence="9">
    <location>
        <begin position="15"/>
        <end position="17"/>
    </location>
    <ligand>
        <name>shikimate</name>
        <dbReference type="ChEBI" id="CHEBI:36208"/>
    </ligand>
</feature>
<dbReference type="SUPFAM" id="SSF51735">
    <property type="entry name" value="NAD(P)-binding Rossmann-fold domains"/>
    <property type="match status" value="1"/>
</dbReference>
<dbReference type="PANTHER" id="PTHR21089:SF1">
    <property type="entry name" value="BIFUNCTIONAL 3-DEHYDROQUINATE DEHYDRATASE_SHIKIMATE DEHYDROGENASE, CHLOROPLASTIC"/>
    <property type="match status" value="1"/>
</dbReference>
<evidence type="ECO:0000313" key="14">
    <source>
        <dbReference type="Proteomes" id="UP000178724"/>
    </source>
</evidence>
<sequence length="281" mass="29872">MRKIVGLIGYPLGHSVSPAMHNAAFKELGLDYEYIPFEVEPADLKEALPGLRALHIAGFNVTIPHKEAIVPLLDDVTKLAATIGAVNTVVNQDSKLIGYNTDGPGFIESLKEDANFEPAGKRVVVLGAGGVSRAVSVMLAEVEAASIVIADIVEEKAKGLAEYVNDLSKTKCLGANISGQTLKNEIERADLLVNATPIGMSPKINDSPLPSGVKLNKKTLVYDLVYNPAETKLLKTAKKAGCRVVSGLGLLVRQGAIAFTVFTGEEAPIETMWSAARKALR</sequence>
<dbReference type="NCBIfam" id="NF001319">
    <property type="entry name" value="PRK00258.3-3"/>
    <property type="match status" value="1"/>
</dbReference>
<organism evidence="13 14">
    <name type="scientific">candidate division WOR-1 bacterium RIFCSPHIGHO2_01_FULL_53_15</name>
    <dbReference type="NCBI Taxonomy" id="1802564"/>
    <lineage>
        <taxon>Bacteria</taxon>
        <taxon>Bacillati</taxon>
        <taxon>Saganbacteria</taxon>
    </lineage>
</organism>
<comment type="caution">
    <text evidence="9">Lacks conserved residue(s) required for the propagation of feature annotation.</text>
</comment>
<comment type="similarity">
    <text evidence="9">Belongs to the shikimate dehydrogenase family.</text>
</comment>
<dbReference type="GO" id="GO:0019632">
    <property type="term" value="P:shikimate metabolic process"/>
    <property type="evidence" value="ECO:0007669"/>
    <property type="project" value="InterPro"/>
</dbReference>
<feature type="domain" description="Saccharopine dehydrogenase NADP binding" evidence="10">
    <location>
        <begin position="123"/>
        <end position="202"/>
    </location>
</feature>
<evidence type="ECO:0000259" key="10">
    <source>
        <dbReference type="Pfam" id="PF03435"/>
    </source>
</evidence>
<dbReference type="Pfam" id="PF08501">
    <property type="entry name" value="Shikimate_dh_N"/>
    <property type="match status" value="1"/>
</dbReference>
<evidence type="ECO:0000256" key="7">
    <source>
        <dbReference type="ARBA" id="ARBA00052329"/>
    </source>
</evidence>
<keyword evidence="4 9" id="KW-0560">Oxidoreductase</keyword>
<dbReference type="Pfam" id="PF18317">
    <property type="entry name" value="SDH_C"/>
    <property type="match status" value="1"/>
</dbReference>
<evidence type="ECO:0000256" key="3">
    <source>
        <dbReference type="ARBA" id="ARBA00022857"/>
    </source>
</evidence>
<comment type="function">
    <text evidence="9">Involved in the biosynthesis of the chorismate, which leads to the biosynthesis of aromatic amino acids. Catalyzes the reversible NADPH linked reduction of 3-dehydroshikimate (DHSA) to yield shikimate (SA).</text>
</comment>
<evidence type="ECO:0000259" key="12">
    <source>
        <dbReference type="Pfam" id="PF18317"/>
    </source>
</evidence>
<dbReference type="GO" id="GO:0008652">
    <property type="term" value="P:amino acid biosynthetic process"/>
    <property type="evidence" value="ECO:0007669"/>
    <property type="project" value="UniProtKB-KW"/>
</dbReference>
<gene>
    <name evidence="9" type="primary">aroE</name>
    <name evidence="13" type="ORF">A2625_03885</name>
</gene>
<feature type="active site" description="Proton acceptor" evidence="9">
    <location>
        <position position="66"/>
    </location>
</feature>
<dbReference type="PANTHER" id="PTHR21089">
    <property type="entry name" value="SHIKIMATE DEHYDROGENASE"/>
    <property type="match status" value="1"/>
</dbReference>
<evidence type="ECO:0000256" key="9">
    <source>
        <dbReference type="HAMAP-Rule" id="MF_00222"/>
    </source>
</evidence>
<feature type="binding site" evidence="9">
    <location>
        <position position="87"/>
    </location>
    <ligand>
        <name>shikimate</name>
        <dbReference type="ChEBI" id="CHEBI:36208"/>
    </ligand>
</feature>
<comment type="pathway">
    <text evidence="8">Aromatic compound metabolism; 3,4-dihydroxybenzoate biosynthesis; 3-dehydroquinate from D-quinate (NAD(+) route).</text>
</comment>
<dbReference type="FunFam" id="3.40.50.10860:FF:000004">
    <property type="entry name" value="Quinate/shikimate dehydrogenase"/>
    <property type="match status" value="1"/>
</dbReference>
<feature type="binding site" evidence="9">
    <location>
        <begin position="127"/>
        <end position="131"/>
    </location>
    <ligand>
        <name>NADP(+)</name>
        <dbReference type="ChEBI" id="CHEBI:58349"/>
    </ligand>
</feature>
<comment type="catalytic activity">
    <reaction evidence="6">
        <text>L-quinate + NAD(+) = 3-dehydroquinate + NADH + H(+)</text>
        <dbReference type="Rhea" id="RHEA:22364"/>
        <dbReference type="ChEBI" id="CHEBI:15378"/>
        <dbReference type="ChEBI" id="CHEBI:29751"/>
        <dbReference type="ChEBI" id="CHEBI:32364"/>
        <dbReference type="ChEBI" id="CHEBI:57540"/>
        <dbReference type="ChEBI" id="CHEBI:57945"/>
        <dbReference type="EC" id="1.1.1.24"/>
    </reaction>
</comment>
<keyword evidence="2 9" id="KW-0028">Amino-acid biosynthesis</keyword>
<dbReference type="EMBL" id="METM01000027">
    <property type="protein sequence ID" value="OGB89289.1"/>
    <property type="molecule type" value="Genomic_DNA"/>
</dbReference>
<comment type="catalytic activity">
    <reaction evidence="7">
        <text>shikimate + NAD(+) = 3-dehydroshikimate + NADH + H(+)</text>
        <dbReference type="Rhea" id="RHEA:17741"/>
        <dbReference type="ChEBI" id="CHEBI:15378"/>
        <dbReference type="ChEBI" id="CHEBI:16630"/>
        <dbReference type="ChEBI" id="CHEBI:36208"/>
        <dbReference type="ChEBI" id="CHEBI:57540"/>
        <dbReference type="ChEBI" id="CHEBI:57945"/>
    </reaction>
</comment>
<dbReference type="NCBIfam" id="NF001314">
    <property type="entry name" value="PRK00258.2-2"/>
    <property type="match status" value="1"/>
</dbReference>
<evidence type="ECO:0000256" key="4">
    <source>
        <dbReference type="ARBA" id="ARBA00023002"/>
    </source>
</evidence>
<feature type="binding site" evidence="9">
    <location>
        <position position="226"/>
    </location>
    <ligand>
        <name>shikimate</name>
        <dbReference type="ChEBI" id="CHEBI:36208"/>
    </ligand>
</feature>
<feature type="binding site" evidence="9">
    <location>
        <position position="62"/>
    </location>
    <ligand>
        <name>shikimate</name>
        <dbReference type="ChEBI" id="CHEBI:36208"/>
    </ligand>
</feature>